<dbReference type="Proteomes" id="UP000198211">
    <property type="component" value="Unassembled WGS sequence"/>
</dbReference>
<dbReference type="OrthoDB" id="92956at2759"/>
<reference evidence="2" key="1">
    <citation type="submission" date="2017-03" db="EMBL/GenBank/DDBJ databases">
        <title>Phytopthora megakarya and P. palmivora, two closely related causual agents of cacao black pod achieved similar genome size and gene model numbers by different mechanisms.</title>
        <authorList>
            <person name="Ali S."/>
            <person name="Shao J."/>
            <person name="Larry D.J."/>
            <person name="Kronmiller B."/>
            <person name="Shen D."/>
            <person name="Strem M.D."/>
            <person name="Melnick R.L."/>
            <person name="Guiltinan M.J."/>
            <person name="Tyler B.M."/>
            <person name="Meinhardt L.W."/>
            <person name="Bailey B.A."/>
        </authorList>
    </citation>
    <scope>NUCLEOTIDE SEQUENCE [LARGE SCALE GENOMIC DNA]</scope>
    <source>
        <strain evidence="2">zdho120</strain>
    </source>
</reference>
<keyword evidence="2" id="KW-1185">Reference proteome</keyword>
<evidence type="ECO:0000313" key="2">
    <source>
        <dbReference type="Proteomes" id="UP000198211"/>
    </source>
</evidence>
<gene>
    <name evidence="1" type="ORF">PHMEG_00022279</name>
</gene>
<sequence>MRWADADKSDDFVKQKLKLNGLSGDALKSNKNYKYFKQFVDIKEGNQRDVWLKQEVSTSDVWTKLGFGNVKTQEELTKASLTTVQSRNHTIRRKLCLSLVLTPHGPRKKREWKVG</sequence>
<name>A0A225VKI2_9STRA</name>
<accession>A0A225VKI2</accession>
<organism evidence="1 2">
    <name type="scientific">Phytophthora megakarya</name>
    <dbReference type="NCBI Taxonomy" id="4795"/>
    <lineage>
        <taxon>Eukaryota</taxon>
        <taxon>Sar</taxon>
        <taxon>Stramenopiles</taxon>
        <taxon>Oomycota</taxon>
        <taxon>Peronosporomycetes</taxon>
        <taxon>Peronosporales</taxon>
        <taxon>Peronosporaceae</taxon>
        <taxon>Phytophthora</taxon>
    </lineage>
</organism>
<evidence type="ECO:0000313" key="1">
    <source>
        <dbReference type="EMBL" id="OWZ05604.1"/>
    </source>
</evidence>
<dbReference type="EMBL" id="NBNE01004347">
    <property type="protein sequence ID" value="OWZ05604.1"/>
    <property type="molecule type" value="Genomic_DNA"/>
</dbReference>
<protein>
    <submittedName>
        <fullName evidence="1">RxLR effector protein</fullName>
    </submittedName>
</protein>
<proteinExistence type="predicted"/>
<dbReference type="AlphaFoldDB" id="A0A225VKI2"/>
<comment type="caution">
    <text evidence="1">The sequence shown here is derived from an EMBL/GenBank/DDBJ whole genome shotgun (WGS) entry which is preliminary data.</text>
</comment>